<evidence type="ECO:0000313" key="6">
    <source>
        <dbReference type="EMBL" id="ARW67293.1"/>
    </source>
</evidence>
<keyword evidence="3 4" id="KW-0687">Ribonucleoprotein</keyword>
<comment type="similarity">
    <text evidence="1 4 5">Belongs to the universal ribosomal protein uL13 family.</text>
</comment>
<reference evidence="6" key="1">
    <citation type="journal article" date="2017" name="J. Phycol.">
        <title>Analysis of chloroplast genomes and a supermatrix inform reclassification of the Rhodomelaceae (Rhodophyta).</title>
        <authorList>
            <person name="Diaz-Tapia P."/>
            <person name="Maggs C.A."/>
            <person name="West J.A."/>
            <person name="Verbruggen H."/>
        </authorList>
    </citation>
    <scope>NUCLEOTIDE SEQUENCE</scope>
    <source>
        <strain evidence="6">PD1230</strain>
    </source>
</reference>
<dbReference type="GO" id="GO:0003735">
    <property type="term" value="F:structural constituent of ribosome"/>
    <property type="evidence" value="ECO:0007669"/>
    <property type="project" value="InterPro"/>
</dbReference>
<dbReference type="GO" id="GO:0009507">
    <property type="term" value="C:chloroplast"/>
    <property type="evidence" value="ECO:0007669"/>
    <property type="project" value="UniProtKB-SubCell"/>
</dbReference>
<keyword evidence="6" id="KW-0150">Chloroplast</keyword>
<proteinExistence type="inferred from homology"/>
<dbReference type="GO" id="GO:0017148">
    <property type="term" value="P:negative regulation of translation"/>
    <property type="evidence" value="ECO:0007669"/>
    <property type="project" value="TreeGrafter"/>
</dbReference>
<evidence type="ECO:0000256" key="1">
    <source>
        <dbReference type="ARBA" id="ARBA00006227"/>
    </source>
</evidence>
<comment type="subcellular location">
    <subcellularLocation>
        <location evidence="4">Plastid</location>
        <location evidence="4">Chloroplast</location>
    </subcellularLocation>
</comment>
<evidence type="ECO:0000256" key="3">
    <source>
        <dbReference type="ARBA" id="ARBA00023274"/>
    </source>
</evidence>
<evidence type="ECO:0000256" key="2">
    <source>
        <dbReference type="ARBA" id="ARBA00022980"/>
    </source>
</evidence>
<protein>
    <recommendedName>
        <fullName evidence="4">Large ribosomal subunit protein uL13c</fullName>
    </recommendedName>
</protein>
<dbReference type="InterPro" id="IPR005822">
    <property type="entry name" value="Ribosomal_uL13"/>
</dbReference>
<accession>A0A1Z1MMI4</accession>
<dbReference type="GeneID" id="33360577"/>
<dbReference type="PANTHER" id="PTHR11545">
    <property type="entry name" value="RIBOSOMAL PROTEIN L13"/>
    <property type="match status" value="1"/>
</dbReference>
<evidence type="ECO:0000256" key="5">
    <source>
        <dbReference type="RuleBase" id="RU003877"/>
    </source>
</evidence>
<dbReference type="Pfam" id="PF00572">
    <property type="entry name" value="Ribosomal_L13"/>
    <property type="match status" value="1"/>
</dbReference>
<comment type="subunit">
    <text evidence="4">Part of the 50S ribosomal subunit.</text>
</comment>
<geneLocation type="chloroplast" evidence="6"/>
<dbReference type="GO" id="GO:0003729">
    <property type="term" value="F:mRNA binding"/>
    <property type="evidence" value="ECO:0007669"/>
    <property type="project" value="TreeGrafter"/>
</dbReference>
<dbReference type="GO" id="GO:0022625">
    <property type="term" value="C:cytosolic large ribosomal subunit"/>
    <property type="evidence" value="ECO:0007669"/>
    <property type="project" value="TreeGrafter"/>
</dbReference>
<dbReference type="NCBIfam" id="TIGR01066">
    <property type="entry name" value="rplM_bact"/>
    <property type="match status" value="1"/>
</dbReference>
<sequence>MNINKNKTIIKKSEKNFCWYIIDAKQYKLGRLSSRIAYILINKNSTNYLPYQIEQLKIIIINSEKVQVTGNKNKQKTYKRHSGRPGGLKTETFEKIQKRSPNRILEHAIKGMLPKNSLGRQLIKNVKIYPNNIHPYTQHKPNKLNID</sequence>
<evidence type="ECO:0000256" key="4">
    <source>
        <dbReference type="HAMAP-Rule" id="MF_01366"/>
    </source>
</evidence>
<dbReference type="InterPro" id="IPR005823">
    <property type="entry name" value="Ribosomal_uL13_bac-type"/>
</dbReference>
<dbReference type="InterPro" id="IPR023563">
    <property type="entry name" value="Ribosomal_uL13_CS"/>
</dbReference>
<dbReference type="AlphaFoldDB" id="A0A1Z1MMI4"/>
<dbReference type="SUPFAM" id="SSF52161">
    <property type="entry name" value="Ribosomal protein L13"/>
    <property type="match status" value="1"/>
</dbReference>
<dbReference type="InterPro" id="IPR036899">
    <property type="entry name" value="Ribosomal_uL13_sf"/>
</dbReference>
<gene>
    <name evidence="4 6" type="primary">rpl13</name>
</gene>
<dbReference type="Gene3D" id="3.90.1180.10">
    <property type="entry name" value="Ribosomal protein L13"/>
    <property type="match status" value="1"/>
</dbReference>
<dbReference type="GO" id="GO:0006412">
    <property type="term" value="P:translation"/>
    <property type="evidence" value="ECO:0007669"/>
    <property type="project" value="UniProtKB-UniRule"/>
</dbReference>
<keyword evidence="2 4" id="KW-0689">Ribosomal protein</keyword>
<name>A0A1Z1MMI4_9FLOR</name>
<dbReference type="PROSITE" id="PS00783">
    <property type="entry name" value="RIBOSOMAL_L13"/>
    <property type="match status" value="1"/>
</dbReference>
<keyword evidence="6" id="KW-0934">Plastid</keyword>
<dbReference type="CDD" id="cd00392">
    <property type="entry name" value="Ribosomal_L13"/>
    <property type="match status" value="1"/>
</dbReference>
<dbReference type="PANTHER" id="PTHR11545:SF2">
    <property type="entry name" value="LARGE RIBOSOMAL SUBUNIT PROTEIN UL13M"/>
    <property type="match status" value="1"/>
</dbReference>
<dbReference type="EMBL" id="MF101446">
    <property type="protein sequence ID" value="ARW67293.1"/>
    <property type="molecule type" value="Genomic_DNA"/>
</dbReference>
<dbReference type="RefSeq" id="YP_009398107.1">
    <property type="nucleotide sequence ID" value="NC_035290.1"/>
</dbReference>
<dbReference type="HAMAP" id="MF_01366">
    <property type="entry name" value="Ribosomal_uL13"/>
    <property type="match status" value="1"/>
</dbReference>
<dbReference type="PIRSF" id="PIRSF002181">
    <property type="entry name" value="Ribosomal_L13"/>
    <property type="match status" value="1"/>
</dbReference>
<organism evidence="6">
    <name type="scientific">Gredgaria maugeana</name>
    <dbReference type="NCBI Taxonomy" id="2007213"/>
    <lineage>
        <taxon>Eukaryota</taxon>
        <taxon>Rhodophyta</taxon>
        <taxon>Florideophyceae</taxon>
        <taxon>Rhodymeniophycidae</taxon>
        <taxon>Ceramiales</taxon>
        <taxon>Rhodomelaceae</taxon>
        <taxon>Herposiphonieae</taxon>
        <taxon>Gredgaria</taxon>
    </lineage>
</organism>